<protein>
    <submittedName>
        <fullName evidence="1">Uncharacterized protein</fullName>
    </submittedName>
</protein>
<evidence type="ECO:0000313" key="1">
    <source>
        <dbReference type="EMBL" id="CAI08066.1"/>
    </source>
</evidence>
<dbReference type="HOGENOM" id="CLU_1891850_0_0_4"/>
<sequence length="134" mass="13847">MPDACGARYPPSSLTGTCRGASSPCLRSCARASRPCAADSRAAFPCRSGHRHPACRASAGSLRRTGDCRRCPTSACEVRPFLLPPVYAPPIPSMTTPVPPHSAQGLPSTTPVPLQARQVFSPVPGVPGGAWSPG</sequence>
<evidence type="ECO:0000313" key="2">
    <source>
        <dbReference type="Proteomes" id="UP000006552"/>
    </source>
</evidence>
<dbReference type="EMBL" id="CR555306">
    <property type="protein sequence ID" value="CAI08066.1"/>
    <property type="molecule type" value="Genomic_DNA"/>
</dbReference>
<accession>Q5P3P8</accession>
<dbReference type="Proteomes" id="UP000006552">
    <property type="component" value="Chromosome"/>
</dbReference>
<keyword evidence="2" id="KW-1185">Reference proteome</keyword>
<dbReference type="KEGG" id="eba:ebA3440"/>
<name>Q5P3P8_AROAE</name>
<proteinExistence type="predicted"/>
<organism evidence="1 2">
    <name type="scientific">Aromatoleum aromaticum (strain DSM 19018 / LMG 30748 / EbN1)</name>
    <name type="common">Azoarcus sp. (strain EbN1)</name>
    <dbReference type="NCBI Taxonomy" id="76114"/>
    <lineage>
        <taxon>Bacteria</taxon>
        <taxon>Pseudomonadati</taxon>
        <taxon>Pseudomonadota</taxon>
        <taxon>Betaproteobacteria</taxon>
        <taxon>Rhodocyclales</taxon>
        <taxon>Rhodocyclaceae</taxon>
        <taxon>Aromatoleum</taxon>
    </lineage>
</organism>
<gene>
    <name evidence="1" type="ORF">ebA3440</name>
</gene>
<reference evidence="1 2" key="1">
    <citation type="journal article" date="2005" name="Arch. Microbiol.">
        <title>The genome sequence of an anaerobic aromatic-degrading denitrifying bacterium, strain EbN1.</title>
        <authorList>
            <person name="Rabus R."/>
            <person name="Kube M."/>
            <person name="Heider J."/>
            <person name="Beck A."/>
            <person name="Heitmann K."/>
            <person name="Widdel F."/>
            <person name="Reinhardt R."/>
        </authorList>
    </citation>
    <scope>NUCLEOTIDE SEQUENCE [LARGE SCALE GENOMIC DNA]</scope>
    <source>
        <strain evidence="1 2">EbN1</strain>
    </source>
</reference>
<dbReference type="AlphaFoldDB" id="Q5P3P8"/>